<dbReference type="Pfam" id="PF00534">
    <property type="entry name" value="Glycos_transf_1"/>
    <property type="match status" value="1"/>
</dbReference>
<dbReference type="EMBL" id="JABXWD010000206">
    <property type="protein sequence ID" value="MBV6342172.1"/>
    <property type="molecule type" value="Genomic_DNA"/>
</dbReference>
<proteinExistence type="predicted"/>
<protein>
    <submittedName>
        <fullName evidence="2">Glycosyltransferase</fullName>
    </submittedName>
</protein>
<sequence length="211" mass="23539">MSGCVHLIPWGYNPTEVEVSQSDARNALGLPATKAILLLFGVVHQGRDPETVIEAIVDMPPDICVLQVGFVPSDRHKWIVSLVRRLGVGDRYLIVNEWVSEEVKRLYFFAADAAVISYKEEFLDWPSVLWTACSLKRPIIASDRPSIRACVERYGVGLVFKTSDPRSLRLCVNRLLSMDGTEIETIRQNCGNLARDSSSDHSAKVLADIIK</sequence>
<evidence type="ECO:0000259" key="1">
    <source>
        <dbReference type="Pfam" id="PF00534"/>
    </source>
</evidence>
<evidence type="ECO:0000313" key="2">
    <source>
        <dbReference type="EMBL" id="MBV6342172.1"/>
    </source>
</evidence>
<evidence type="ECO:0000313" key="3">
    <source>
        <dbReference type="Proteomes" id="UP001196980"/>
    </source>
</evidence>
<accession>A0ABS6S0L3</accession>
<feature type="domain" description="Glycosyl transferase family 1" evidence="1">
    <location>
        <begin position="22"/>
        <end position="189"/>
    </location>
</feature>
<gene>
    <name evidence="2" type="ORF">HWQ67_11300</name>
</gene>
<name>A0ABS6S0L3_9BACT</name>
<reference evidence="2 3" key="1">
    <citation type="journal article" date="2020" name="J Geophys Res Biogeosci">
        <title>Magnetotaxis as an Adaptation to Enable Bacterial Shuttling of Microbial Sulfur and Sulfur Cycling Across Aquatic Oxic#Anoxic Interfaces.</title>
        <authorList>
            <person name="Li J."/>
            <person name="Liu P."/>
            <person name="Wang J."/>
            <person name="Roberts A.P."/>
            <person name="Pan Y."/>
        </authorList>
    </citation>
    <scope>NUCLEOTIDE SEQUENCE [LARGE SCALE GENOMIC DNA]</scope>
    <source>
        <strain evidence="2 3">MYR-1_YQ</strain>
    </source>
</reference>
<organism evidence="2 3">
    <name type="scientific">Candidatus Magnetobacterium casense</name>
    <dbReference type="NCBI Taxonomy" id="1455061"/>
    <lineage>
        <taxon>Bacteria</taxon>
        <taxon>Pseudomonadati</taxon>
        <taxon>Nitrospirota</taxon>
        <taxon>Thermodesulfovibrionia</taxon>
        <taxon>Thermodesulfovibrionales</taxon>
        <taxon>Candidatus Magnetobacteriaceae</taxon>
        <taxon>Candidatus Magnetobacterium</taxon>
    </lineage>
</organism>
<dbReference type="Proteomes" id="UP001196980">
    <property type="component" value="Unassembled WGS sequence"/>
</dbReference>
<keyword evidence="3" id="KW-1185">Reference proteome</keyword>
<dbReference type="InterPro" id="IPR001296">
    <property type="entry name" value="Glyco_trans_1"/>
</dbReference>
<comment type="caution">
    <text evidence="2">The sequence shown here is derived from an EMBL/GenBank/DDBJ whole genome shotgun (WGS) entry which is preliminary data.</text>
</comment>
<dbReference type="RefSeq" id="WP_218252795.1">
    <property type="nucleotide sequence ID" value="NZ_JABXWD010000206.1"/>
</dbReference>